<dbReference type="EMBL" id="KE345011">
    <property type="protein sequence ID" value="EXB89500.1"/>
    <property type="molecule type" value="Genomic_DNA"/>
</dbReference>
<dbReference type="eggNOG" id="KOG1454">
    <property type="taxonomic scope" value="Eukaryota"/>
</dbReference>
<accession>W9RPC6</accession>
<dbReference type="STRING" id="981085.W9RPC6"/>
<dbReference type="SUPFAM" id="SSF53474">
    <property type="entry name" value="alpha/beta-Hydrolases"/>
    <property type="match status" value="1"/>
</dbReference>
<reference evidence="4" key="1">
    <citation type="submission" date="2013-01" db="EMBL/GenBank/DDBJ databases">
        <title>Draft Genome Sequence of a Mulberry Tree, Morus notabilis C.K. Schneid.</title>
        <authorList>
            <person name="He N."/>
            <person name="Zhao S."/>
        </authorList>
    </citation>
    <scope>NUCLEOTIDE SEQUENCE</scope>
</reference>
<evidence type="ECO:0000313" key="3">
    <source>
        <dbReference type="EMBL" id="EXB89500.1"/>
    </source>
</evidence>
<protein>
    <submittedName>
        <fullName evidence="3">Cryptochrome DASH</fullName>
    </submittedName>
</protein>
<dbReference type="InterPro" id="IPR029058">
    <property type="entry name" value="AB_hydrolase_fold"/>
</dbReference>
<evidence type="ECO:0000259" key="2">
    <source>
        <dbReference type="PROSITE" id="PS51645"/>
    </source>
</evidence>
<proteinExistence type="predicted"/>
<dbReference type="eggNOG" id="KOG0133">
    <property type="taxonomic scope" value="Eukaryota"/>
</dbReference>
<dbReference type="InterPro" id="IPR000073">
    <property type="entry name" value="AB_hydrolase_1"/>
</dbReference>
<dbReference type="PANTHER" id="PTHR47832">
    <property type="entry name" value="DNA PHOTOLYASE"/>
    <property type="match status" value="1"/>
</dbReference>
<dbReference type="InterPro" id="IPR006050">
    <property type="entry name" value="DNA_photolyase_N"/>
</dbReference>
<organism evidence="3 4">
    <name type="scientific">Morus notabilis</name>
    <dbReference type="NCBI Taxonomy" id="981085"/>
    <lineage>
        <taxon>Eukaryota</taxon>
        <taxon>Viridiplantae</taxon>
        <taxon>Streptophyta</taxon>
        <taxon>Embryophyta</taxon>
        <taxon>Tracheophyta</taxon>
        <taxon>Spermatophyta</taxon>
        <taxon>Magnoliopsida</taxon>
        <taxon>eudicotyledons</taxon>
        <taxon>Gunneridae</taxon>
        <taxon>Pentapetalae</taxon>
        <taxon>rosids</taxon>
        <taxon>fabids</taxon>
        <taxon>Rosales</taxon>
        <taxon>Moraceae</taxon>
        <taxon>Moreae</taxon>
        <taxon>Morus</taxon>
    </lineage>
</organism>
<dbReference type="InterPro" id="IPR036155">
    <property type="entry name" value="Crypto/Photolyase_N_sf"/>
</dbReference>
<dbReference type="AlphaFoldDB" id="W9RPC6"/>
<feature type="region of interest" description="Disordered" evidence="1">
    <location>
        <begin position="816"/>
        <end position="856"/>
    </location>
</feature>
<gene>
    <name evidence="3" type="ORF">L484_004367</name>
</gene>
<feature type="domain" description="Photolyase/cryptochrome alpha/beta" evidence="2">
    <location>
        <begin position="50"/>
        <end position="181"/>
    </location>
</feature>
<dbReference type="Pfam" id="PF00875">
    <property type="entry name" value="DNA_photolyase"/>
    <property type="match status" value="1"/>
</dbReference>
<dbReference type="PANTHER" id="PTHR47832:SF1">
    <property type="entry name" value="DNA PHOTOLYASE"/>
    <property type="match status" value="1"/>
</dbReference>
<evidence type="ECO:0000313" key="4">
    <source>
        <dbReference type="Proteomes" id="UP000030645"/>
    </source>
</evidence>
<sequence>MAALFTSPRFPSLSSAPNTLRFSPSLRRFSVVLRAQMAAAGNKIQKEERGVAVVWFKHDLRIDDHPGLVAASKHPDIIPLYVFDDRILRRFSDEMLERVLLALEDLRSLLRSQGSNLMVRFGTAENVIQRLVKEVNATHVYVEEEVEYDLRKLMVVAKETLERLSFTKDGPTFVLWKSPFYDVESLIDVPASYEEFNKLQFPVTSPLSPSELPGASMELDWGPIPNFDDLTEFMDTNSWKLKSSWTNIKEKSAETILMKEFLKPGEHNLNKSISFQNAQSFQKKREVNSVFVTRKISAVGGGTTTVLNALAAYLRYLEGTARDDWKEIHERVSDSEAREGASFTKLFGPALSLGIVSRRRVHCEAIKYEKERNAGLLSPFGCSTVSVAAAVDAVCSMEWYWLVSLKSQVSDNTSYHVRIWRWNNHLIQYTVSGSEGPPILLVHGFGAFMEHYRDNICELARGGNRVWAITLLGFGKSEKPNIVYTELMWAELLRDFIVDVVGEPVHLVGNSIGGYFVAILACFWPALAKSVVLINSAGNTVPGYSFVTSSKERQTSGATWVGARLLLFYLRSRLKNVVKNCYPTVSLSITLAFSMSALRSFSGLSFYDASALQKTDRVDDELINEMLRAGLKDPISDSKSKLAMLKEHCDGVVIKELDAGHCPHDELPEEVNSIICEWIVTRESLLLRWSMLGRGAGRENRRKYGREVELWKRVVDVQVSYKLLAKRNLTIWYQSSRSMAGASGEQLPAEELSRLEQRMDTFHEALQIVEAMIEPLLKLQEDVVEIGVQMGEVQGSVQRLENLLLRQAELLQRHPQLPPRFDVGPQRFPDPRRRHLPDTRSPGDTIGITAKSHRRD</sequence>
<dbReference type="SUPFAM" id="SSF52425">
    <property type="entry name" value="Cryptochrome/photolyase, N-terminal domain"/>
    <property type="match status" value="1"/>
</dbReference>
<dbReference type="Gene3D" id="3.40.50.620">
    <property type="entry name" value="HUPs"/>
    <property type="match status" value="1"/>
</dbReference>
<evidence type="ECO:0000256" key="1">
    <source>
        <dbReference type="SAM" id="MobiDB-lite"/>
    </source>
</evidence>
<name>W9RPC6_9ROSA</name>
<dbReference type="Pfam" id="PF12697">
    <property type="entry name" value="Abhydrolase_6"/>
    <property type="match status" value="1"/>
</dbReference>
<dbReference type="InterPro" id="IPR014729">
    <property type="entry name" value="Rossmann-like_a/b/a_fold"/>
</dbReference>
<dbReference type="Proteomes" id="UP000030645">
    <property type="component" value="Unassembled WGS sequence"/>
</dbReference>
<dbReference type="Gene3D" id="3.40.50.1820">
    <property type="entry name" value="alpha/beta hydrolase"/>
    <property type="match status" value="1"/>
</dbReference>
<keyword evidence="4" id="KW-1185">Reference proteome</keyword>
<dbReference type="PROSITE" id="PS51645">
    <property type="entry name" value="PHR_CRY_ALPHA_BETA"/>
    <property type="match status" value="1"/>
</dbReference>